<evidence type="ECO:0000259" key="2">
    <source>
        <dbReference type="Pfam" id="PF13460"/>
    </source>
</evidence>
<dbReference type="EMBL" id="KB822712">
    <property type="protein sequence ID" value="ETN45647.1"/>
    <property type="molecule type" value="Genomic_DNA"/>
</dbReference>
<organism evidence="3 4">
    <name type="scientific">Cyphellophora europaea (strain CBS 101466)</name>
    <name type="common">Phialophora europaea</name>
    <dbReference type="NCBI Taxonomy" id="1220924"/>
    <lineage>
        <taxon>Eukaryota</taxon>
        <taxon>Fungi</taxon>
        <taxon>Dikarya</taxon>
        <taxon>Ascomycota</taxon>
        <taxon>Pezizomycotina</taxon>
        <taxon>Eurotiomycetes</taxon>
        <taxon>Chaetothyriomycetidae</taxon>
        <taxon>Chaetothyriales</taxon>
        <taxon>Cyphellophoraceae</taxon>
        <taxon>Cyphellophora</taxon>
    </lineage>
</organism>
<accession>W2SAC3</accession>
<dbReference type="InterPro" id="IPR016040">
    <property type="entry name" value="NAD(P)-bd_dom"/>
</dbReference>
<evidence type="ECO:0000256" key="1">
    <source>
        <dbReference type="ARBA" id="ARBA00038376"/>
    </source>
</evidence>
<dbReference type="SUPFAM" id="SSF51735">
    <property type="entry name" value="NAD(P)-binding Rossmann-fold domains"/>
    <property type="match status" value="1"/>
</dbReference>
<proteinExistence type="inferred from homology"/>
<evidence type="ECO:0000313" key="3">
    <source>
        <dbReference type="EMBL" id="ETN45647.1"/>
    </source>
</evidence>
<reference evidence="3 4" key="1">
    <citation type="submission" date="2013-03" db="EMBL/GenBank/DDBJ databases">
        <title>The Genome Sequence of Phialophora europaea CBS 101466.</title>
        <authorList>
            <consortium name="The Broad Institute Genomics Platform"/>
            <person name="Cuomo C."/>
            <person name="de Hoog S."/>
            <person name="Gorbushina A."/>
            <person name="Walker B."/>
            <person name="Young S.K."/>
            <person name="Zeng Q."/>
            <person name="Gargeya S."/>
            <person name="Fitzgerald M."/>
            <person name="Haas B."/>
            <person name="Abouelleil A."/>
            <person name="Allen A.W."/>
            <person name="Alvarado L."/>
            <person name="Arachchi H.M."/>
            <person name="Berlin A.M."/>
            <person name="Chapman S.B."/>
            <person name="Gainer-Dewar J."/>
            <person name="Goldberg J."/>
            <person name="Griggs A."/>
            <person name="Gujja S."/>
            <person name="Hansen M."/>
            <person name="Howarth C."/>
            <person name="Imamovic A."/>
            <person name="Ireland A."/>
            <person name="Larimer J."/>
            <person name="McCowan C."/>
            <person name="Murphy C."/>
            <person name="Pearson M."/>
            <person name="Poon T.W."/>
            <person name="Priest M."/>
            <person name="Roberts A."/>
            <person name="Saif S."/>
            <person name="Shea T."/>
            <person name="Sisk P."/>
            <person name="Sykes S."/>
            <person name="Wortman J."/>
            <person name="Nusbaum C."/>
            <person name="Birren B."/>
        </authorList>
    </citation>
    <scope>NUCLEOTIDE SEQUENCE [LARGE SCALE GENOMIC DNA]</scope>
    <source>
        <strain evidence="3 4">CBS 101466</strain>
    </source>
</reference>
<dbReference type="PANTHER" id="PTHR15020">
    <property type="entry name" value="FLAVIN REDUCTASE-RELATED"/>
    <property type="match status" value="1"/>
</dbReference>
<dbReference type="GeneID" id="19976818"/>
<dbReference type="FunCoup" id="W2SAC3">
    <property type="interactions" value="683"/>
</dbReference>
<name>W2SAC3_CYPE1</name>
<dbReference type="eggNOG" id="KOG1203">
    <property type="taxonomic scope" value="Eukaryota"/>
</dbReference>
<dbReference type="Gene3D" id="3.40.50.720">
    <property type="entry name" value="NAD(P)-binding Rossmann-like Domain"/>
    <property type="match status" value="1"/>
</dbReference>
<sequence>MSHHVLVIGGHGKIAQLLTPLLLRRSWTVTSMIRSQDQVADIERLDVDKSGKLNVFVHSIEDVTAQEHAATILEKVNPDYIVFSAGAGGRGGPDRTLKIDRDAAINFVKTASVTSSIARFVLVSYNGSRRTAAPWWDEAEWDQYNRSVNNGSESTYYQAKITADEFLHDIALNSESMTGISLRPGVLTEAAAGGVELGKTSGVQGTASRKTVAQVISALLAAPDVQSGWIDLLDGNEDIDRAVQKVVEDRVDTAEGESC</sequence>
<protein>
    <recommendedName>
        <fullName evidence="2">NAD(P)-binding domain-containing protein</fullName>
    </recommendedName>
</protein>
<comment type="similarity">
    <text evidence="1">Belongs to the avfA family.</text>
</comment>
<dbReference type="STRING" id="1220924.W2SAC3"/>
<dbReference type="InParanoid" id="W2SAC3"/>
<dbReference type="HOGENOM" id="CLU_025711_1_0_1"/>
<keyword evidence="4" id="KW-1185">Reference proteome</keyword>
<evidence type="ECO:0000313" key="4">
    <source>
        <dbReference type="Proteomes" id="UP000030752"/>
    </source>
</evidence>
<dbReference type="InterPro" id="IPR036291">
    <property type="entry name" value="NAD(P)-bd_dom_sf"/>
</dbReference>
<dbReference type="VEuPathDB" id="FungiDB:HMPREF1541_09479"/>
<dbReference type="Proteomes" id="UP000030752">
    <property type="component" value="Unassembled WGS sequence"/>
</dbReference>
<dbReference type="PANTHER" id="PTHR15020:SF50">
    <property type="entry name" value="UPF0659 PROTEIN YMR090W"/>
    <property type="match status" value="1"/>
</dbReference>
<gene>
    <name evidence="3" type="ORF">HMPREF1541_09479</name>
</gene>
<dbReference type="OrthoDB" id="10254604at2759"/>
<feature type="domain" description="NAD(P)-binding" evidence="2">
    <location>
        <begin position="9"/>
        <end position="223"/>
    </location>
</feature>
<dbReference type="RefSeq" id="XP_008712375.1">
    <property type="nucleotide sequence ID" value="XM_008714153.1"/>
</dbReference>
<dbReference type="Pfam" id="PF13460">
    <property type="entry name" value="NAD_binding_10"/>
    <property type="match status" value="1"/>
</dbReference>
<dbReference type="AlphaFoldDB" id="W2SAC3"/>